<proteinExistence type="predicted"/>
<name>A0AAU9DCA4_9BACT</name>
<keyword evidence="3" id="KW-1185">Reference proteome</keyword>
<feature type="domain" description="N-acyl amino acid synthase FeeM catalytic core" evidence="1">
    <location>
        <begin position="118"/>
        <end position="207"/>
    </location>
</feature>
<protein>
    <recommendedName>
        <fullName evidence="1">N-acyl amino acid synthase FeeM catalytic core domain-containing protein</fullName>
    </recommendedName>
</protein>
<dbReference type="KEGG" id="fax:FUAX_45410"/>
<geneLocation type="plasmid" evidence="2 3">
    <name>pFA3</name>
</geneLocation>
<gene>
    <name evidence="2" type="ORF">FUAX_45410</name>
</gene>
<dbReference type="InterPro" id="IPR054597">
    <property type="entry name" value="FeeM_cat"/>
</dbReference>
<dbReference type="SUPFAM" id="SSF55729">
    <property type="entry name" value="Acyl-CoA N-acyltransferases (Nat)"/>
    <property type="match status" value="1"/>
</dbReference>
<dbReference type="Gene3D" id="3.40.630.30">
    <property type="match status" value="1"/>
</dbReference>
<dbReference type="InterPro" id="IPR016181">
    <property type="entry name" value="Acyl_CoA_acyltransferase"/>
</dbReference>
<organism evidence="2 3">
    <name type="scientific">Fulvitalea axinellae</name>
    <dbReference type="NCBI Taxonomy" id="1182444"/>
    <lineage>
        <taxon>Bacteria</taxon>
        <taxon>Pseudomonadati</taxon>
        <taxon>Bacteroidota</taxon>
        <taxon>Cytophagia</taxon>
        <taxon>Cytophagales</taxon>
        <taxon>Persicobacteraceae</taxon>
        <taxon>Fulvitalea</taxon>
    </lineage>
</organism>
<sequence length="243" mass="28313">MIIKPIKSESEFLEYGRTRFYNNPNNDVTGFIQNNISKLRREHEFDAYDLDSFHVGAFSEGKLHACTRMVNDTLGREVYCLDHSSRKIIESLSQVKEPENGLALQDYVGGKNFDIVEDFLGSVRADDKKFNEISRLIRNEQKGDKYLIKYLICYSWAFSRFYGFDFCFFEAVKSHCAYYERFFRCKRVLQEVEFTPITNGEPYYLMQAAIGDLPEKMDKIVNRIVEKFIIAGGPCAVKLDEIK</sequence>
<evidence type="ECO:0000313" key="2">
    <source>
        <dbReference type="EMBL" id="BDD12109.1"/>
    </source>
</evidence>
<reference evidence="2 3" key="1">
    <citation type="submission" date="2021-12" db="EMBL/GenBank/DDBJ databases">
        <title>Genome sequencing of bacteria with rrn-lacking chromosome and rrn-plasmid.</title>
        <authorList>
            <person name="Anda M."/>
            <person name="Iwasaki W."/>
        </authorList>
    </citation>
    <scope>NUCLEOTIDE SEQUENCE [LARGE SCALE GENOMIC DNA]</scope>
    <source>
        <strain evidence="2 3">DSM 100852</strain>
        <plasmid evidence="2 3">pFA3</plasmid>
    </source>
</reference>
<accession>A0AAU9DCA4</accession>
<keyword evidence="2" id="KW-0614">Plasmid</keyword>
<dbReference type="RefSeq" id="WP_338395465.1">
    <property type="nucleotide sequence ID" value="NZ_AP025317.1"/>
</dbReference>
<evidence type="ECO:0000313" key="3">
    <source>
        <dbReference type="Proteomes" id="UP001348817"/>
    </source>
</evidence>
<dbReference type="AlphaFoldDB" id="A0AAU9DCA4"/>
<dbReference type="Proteomes" id="UP001348817">
    <property type="component" value="Plasmid pFA3"/>
</dbReference>
<dbReference type="Pfam" id="PF21926">
    <property type="entry name" value="FeeM"/>
    <property type="match status" value="1"/>
</dbReference>
<evidence type="ECO:0000259" key="1">
    <source>
        <dbReference type="Pfam" id="PF21926"/>
    </source>
</evidence>
<dbReference type="EMBL" id="AP025317">
    <property type="protein sequence ID" value="BDD12109.1"/>
    <property type="molecule type" value="Genomic_DNA"/>
</dbReference>